<evidence type="ECO:0000313" key="2">
    <source>
        <dbReference type="EMBL" id="RRT42138.1"/>
    </source>
</evidence>
<name>A0A426XRM4_ENSVE</name>
<evidence type="ECO:0000313" key="3">
    <source>
        <dbReference type="Proteomes" id="UP000287651"/>
    </source>
</evidence>
<feature type="region of interest" description="Disordered" evidence="1">
    <location>
        <begin position="64"/>
        <end position="94"/>
    </location>
</feature>
<dbReference type="EMBL" id="AMZH03018046">
    <property type="protein sequence ID" value="RRT42138.1"/>
    <property type="molecule type" value="Genomic_DNA"/>
</dbReference>
<protein>
    <recommendedName>
        <fullName evidence="4">DUF506 family protein</fullName>
    </recommendedName>
</protein>
<dbReference type="Pfam" id="PF04720">
    <property type="entry name" value="PDDEXK_6"/>
    <property type="match status" value="1"/>
</dbReference>
<dbReference type="PANTHER" id="PTHR31579">
    <property type="entry name" value="OS03G0796600 PROTEIN"/>
    <property type="match status" value="1"/>
</dbReference>
<organism evidence="2 3">
    <name type="scientific">Ensete ventricosum</name>
    <name type="common">Abyssinian banana</name>
    <name type="synonym">Musa ensete</name>
    <dbReference type="NCBI Taxonomy" id="4639"/>
    <lineage>
        <taxon>Eukaryota</taxon>
        <taxon>Viridiplantae</taxon>
        <taxon>Streptophyta</taxon>
        <taxon>Embryophyta</taxon>
        <taxon>Tracheophyta</taxon>
        <taxon>Spermatophyta</taxon>
        <taxon>Magnoliopsida</taxon>
        <taxon>Liliopsida</taxon>
        <taxon>Zingiberales</taxon>
        <taxon>Musaceae</taxon>
        <taxon>Ensete</taxon>
    </lineage>
</organism>
<gene>
    <name evidence="2" type="ORF">B296_00045743</name>
</gene>
<proteinExistence type="predicted"/>
<feature type="compositionally biased region" description="Basic and acidic residues" evidence="1">
    <location>
        <begin position="300"/>
        <end position="311"/>
    </location>
</feature>
<dbReference type="InterPro" id="IPR006502">
    <property type="entry name" value="PDDEXK-like"/>
</dbReference>
<accession>A0A426XRM4</accession>
<feature type="region of interest" description="Disordered" evidence="1">
    <location>
        <begin position="290"/>
        <end position="311"/>
    </location>
</feature>
<dbReference type="NCBIfam" id="TIGR01615">
    <property type="entry name" value="A_thal_3542"/>
    <property type="match status" value="1"/>
</dbReference>
<comment type="caution">
    <text evidence="2">The sequence shown here is derived from an EMBL/GenBank/DDBJ whole genome shotgun (WGS) entry which is preliminary data.</text>
</comment>
<evidence type="ECO:0000256" key="1">
    <source>
        <dbReference type="SAM" id="MobiDB-lite"/>
    </source>
</evidence>
<dbReference type="Proteomes" id="UP000287651">
    <property type="component" value="Unassembled WGS sequence"/>
</dbReference>
<evidence type="ECO:0008006" key="4">
    <source>
        <dbReference type="Google" id="ProtNLM"/>
    </source>
</evidence>
<dbReference type="AlphaFoldDB" id="A0A426XRM4"/>
<reference evidence="2 3" key="1">
    <citation type="journal article" date="2014" name="Agronomy (Basel)">
        <title>A Draft Genome Sequence for Ensete ventricosum, the Drought-Tolerant Tree Against Hunger.</title>
        <authorList>
            <person name="Harrison J."/>
            <person name="Moore K.A."/>
            <person name="Paszkiewicz K."/>
            <person name="Jones T."/>
            <person name="Grant M."/>
            <person name="Ambacheew D."/>
            <person name="Muzemil S."/>
            <person name="Studholme D.J."/>
        </authorList>
    </citation>
    <scope>NUCLEOTIDE SEQUENCE [LARGE SCALE GENOMIC DNA]</scope>
</reference>
<feature type="compositionally biased region" description="Acidic residues" evidence="1">
    <location>
        <begin position="76"/>
        <end position="86"/>
    </location>
</feature>
<dbReference type="PANTHER" id="PTHR31579:SF84">
    <property type="entry name" value="F21O3.6 PROTEIN"/>
    <property type="match status" value="1"/>
</dbReference>
<sequence length="311" mass="33123">MAVRIWAKRVSVQLDDEARARLRGDDARRVAGYASSGSDHGASTCLSGLVHAFLETGGGDSTSSAAVDYGGGGESDHDETLEDLDGADDRDRAASETVRELMSSTAEKDSFRTRLATDVSKAAEGVAWLTSSCGASAFRRAVMARLRAVGYNAGICKARWNASGGLAAGNYEYIDVVAAPGAGDGQSRRYIVDLDFAAEFEVARPTEAYKAVVARLPRAAVAGEEAVRQVVRAVADAARRSLRQRGLHVPPWRKSRYMLAKWLGPYRRTANPVPTSLTAPALGGDVKCRAVGFPGPPPKPVKEERDGRGEQ</sequence>